<accession>A0ABS4JN72</accession>
<keyword evidence="3" id="KW-1185">Reference proteome</keyword>
<feature type="compositionally biased region" description="Basic and acidic residues" evidence="1">
    <location>
        <begin position="45"/>
        <end position="55"/>
    </location>
</feature>
<sequence>MSPTNPKDEQEEYTRDQIKEAKEGNLPKSKDINEAENGSMVNDMDDLKRLGKEMENMDTTTEVEEKGLKNDPEQ</sequence>
<feature type="compositionally biased region" description="Basic and acidic residues" evidence="1">
    <location>
        <begin position="1"/>
        <end position="33"/>
    </location>
</feature>
<evidence type="ECO:0000256" key="1">
    <source>
        <dbReference type="SAM" id="MobiDB-lite"/>
    </source>
</evidence>
<evidence type="ECO:0000313" key="2">
    <source>
        <dbReference type="EMBL" id="MBP2002466.1"/>
    </source>
</evidence>
<gene>
    <name evidence="2" type="ORF">J2Z69_003539</name>
</gene>
<feature type="compositionally biased region" description="Basic and acidic residues" evidence="1">
    <location>
        <begin position="63"/>
        <end position="74"/>
    </location>
</feature>
<reference evidence="2 3" key="1">
    <citation type="submission" date="2021-03" db="EMBL/GenBank/DDBJ databases">
        <title>Genomic Encyclopedia of Type Strains, Phase IV (KMG-IV): sequencing the most valuable type-strain genomes for metagenomic binning, comparative biology and taxonomic classification.</title>
        <authorList>
            <person name="Goeker M."/>
        </authorList>
    </citation>
    <scope>NUCLEOTIDE SEQUENCE [LARGE SCALE GENOMIC DNA]</scope>
    <source>
        <strain evidence="2 3">DSM 26806</strain>
    </source>
</reference>
<protein>
    <submittedName>
        <fullName evidence="2">Uncharacterized protein</fullName>
    </submittedName>
</protein>
<dbReference type="RefSeq" id="WP_209865556.1">
    <property type="nucleotide sequence ID" value="NZ_JAGGLD010000008.1"/>
</dbReference>
<name>A0ABS4JN72_9BACL</name>
<feature type="region of interest" description="Disordered" evidence="1">
    <location>
        <begin position="1"/>
        <end position="74"/>
    </location>
</feature>
<organism evidence="2 3">
    <name type="scientific">Paenibacillus shirakamiensis</name>
    <dbReference type="NCBI Taxonomy" id="1265935"/>
    <lineage>
        <taxon>Bacteria</taxon>
        <taxon>Bacillati</taxon>
        <taxon>Bacillota</taxon>
        <taxon>Bacilli</taxon>
        <taxon>Bacillales</taxon>
        <taxon>Paenibacillaceae</taxon>
        <taxon>Paenibacillus</taxon>
    </lineage>
</organism>
<comment type="caution">
    <text evidence="2">The sequence shown here is derived from an EMBL/GenBank/DDBJ whole genome shotgun (WGS) entry which is preliminary data.</text>
</comment>
<evidence type="ECO:0000313" key="3">
    <source>
        <dbReference type="Proteomes" id="UP001519288"/>
    </source>
</evidence>
<dbReference type="EMBL" id="JAGGLD010000008">
    <property type="protein sequence ID" value="MBP2002466.1"/>
    <property type="molecule type" value="Genomic_DNA"/>
</dbReference>
<proteinExistence type="predicted"/>
<dbReference type="Proteomes" id="UP001519288">
    <property type="component" value="Unassembled WGS sequence"/>
</dbReference>